<dbReference type="AlphaFoldDB" id="A0A2H3DUP1"/>
<keyword evidence="3" id="KW-1185">Reference proteome</keyword>
<evidence type="ECO:0000313" key="3">
    <source>
        <dbReference type="Proteomes" id="UP000217790"/>
    </source>
</evidence>
<reference evidence="3" key="1">
    <citation type="journal article" date="2017" name="Nat. Ecol. Evol.">
        <title>Genome expansion and lineage-specific genetic innovations in the forest pathogenic fungi Armillaria.</title>
        <authorList>
            <person name="Sipos G."/>
            <person name="Prasanna A.N."/>
            <person name="Walter M.C."/>
            <person name="O'Connor E."/>
            <person name="Balint B."/>
            <person name="Krizsan K."/>
            <person name="Kiss B."/>
            <person name="Hess J."/>
            <person name="Varga T."/>
            <person name="Slot J."/>
            <person name="Riley R."/>
            <person name="Boka B."/>
            <person name="Rigling D."/>
            <person name="Barry K."/>
            <person name="Lee J."/>
            <person name="Mihaltcheva S."/>
            <person name="LaButti K."/>
            <person name="Lipzen A."/>
            <person name="Waldron R."/>
            <person name="Moloney N.M."/>
            <person name="Sperisen C."/>
            <person name="Kredics L."/>
            <person name="Vagvoelgyi C."/>
            <person name="Patrignani A."/>
            <person name="Fitzpatrick D."/>
            <person name="Nagy I."/>
            <person name="Doyle S."/>
            <person name="Anderson J.B."/>
            <person name="Grigoriev I.V."/>
            <person name="Gueldener U."/>
            <person name="Muensterkoetter M."/>
            <person name="Nagy L.G."/>
        </authorList>
    </citation>
    <scope>NUCLEOTIDE SEQUENCE [LARGE SCALE GENOMIC DNA]</scope>
    <source>
        <strain evidence="3">Ar21-2</strain>
    </source>
</reference>
<dbReference type="EMBL" id="KZ293652">
    <property type="protein sequence ID" value="PBK95182.1"/>
    <property type="molecule type" value="Genomic_DNA"/>
</dbReference>
<dbReference type="OrthoDB" id="3049130at2759"/>
<feature type="compositionally biased region" description="Low complexity" evidence="1">
    <location>
        <begin position="58"/>
        <end position="69"/>
    </location>
</feature>
<proteinExistence type="predicted"/>
<dbReference type="Proteomes" id="UP000217790">
    <property type="component" value="Unassembled WGS sequence"/>
</dbReference>
<sequence length="92" mass="9573">MSTISAVQGASSNGRTHSTRAGDVAARVSLTGSATEDTARPVGADKAVEEITAEEEPPTQTGVGQTQPTSASRRRSSSFKDDAGKETRHRTD</sequence>
<accession>A0A2H3DUP1</accession>
<organism evidence="2 3">
    <name type="scientific">Armillaria gallica</name>
    <name type="common">Bulbous honey fungus</name>
    <name type="synonym">Armillaria bulbosa</name>
    <dbReference type="NCBI Taxonomy" id="47427"/>
    <lineage>
        <taxon>Eukaryota</taxon>
        <taxon>Fungi</taxon>
        <taxon>Dikarya</taxon>
        <taxon>Basidiomycota</taxon>
        <taxon>Agaricomycotina</taxon>
        <taxon>Agaricomycetes</taxon>
        <taxon>Agaricomycetidae</taxon>
        <taxon>Agaricales</taxon>
        <taxon>Marasmiineae</taxon>
        <taxon>Physalacriaceae</taxon>
        <taxon>Armillaria</taxon>
    </lineage>
</organism>
<feature type="region of interest" description="Disordered" evidence="1">
    <location>
        <begin position="1"/>
        <end position="92"/>
    </location>
</feature>
<evidence type="ECO:0000313" key="2">
    <source>
        <dbReference type="EMBL" id="PBK95182.1"/>
    </source>
</evidence>
<gene>
    <name evidence="2" type="ORF">ARMGADRAFT_1077942</name>
</gene>
<protein>
    <submittedName>
        <fullName evidence="2">Uncharacterized protein</fullName>
    </submittedName>
</protein>
<evidence type="ECO:0000256" key="1">
    <source>
        <dbReference type="SAM" id="MobiDB-lite"/>
    </source>
</evidence>
<feature type="compositionally biased region" description="Basic and acidic residues" evidence="1">
    <location>
        <begin position="78"/>
        <end position="92"/>
    </location>
</feature>
<feature type="compositionally biased region" description="Polar residues" evidence="1">
    <location>
        <begin position="1"/>
        <end position="16"/>
    </location>
</feature>
<dbReference type="InParanoid" id="A0A2H3DUP1"/>
<name>A0A2H3DUP1_ARMGA</name>